<reference evidence="1 2" key="2">
    <citation type="journal article" date="2022" name="Mol. Ecol. Resour.">
        <title>The genomes of chicory, endive, great burdock and yacon provide insights into Asteraceae paleo-polyploidization history and plant inulin production.</title>
        <authorList>
            <person name="Fan W."/>
            <person name="Wang S."/>
            <person name="Wang H."/>
            <person name="Wang A."/>
            <person name="Jiang F."/>
            <person name="Liu H."/>
            <person name="Zhao H."/>
            <person name="Xu D."/>
            <person name="Zhang Y."/>
        </authorList>
    </citation>
    <scope>NUCLEOTIDE SEQUENCE [LARGE SCALE GENOMIC DNA]</scope>
    <source>
        <strain evidence="2">cv. Yunnan</strain>
        <tissue evidence="1">Leaves</tissue>
    </source>
</reference>
<proteinExistence type="predicted"/>
<sequence>MSADFTAEKMKLTGSETVGAVRAKLEYNNLETVCDCENFDHPVSDTESMSSGLGEKKHNKHMQWRFANAKADAALVVQRAAAQLLWANKELGRNPTSRSRIQRRVLMRLTHLHL</sequence>
<dbReference type="Proteomes" id="UP001056120">
    <property type="component" value="Linkage Group LG21"/>
</dbReference>
<accession>A0ACB9CAJ4</accession>
<protein>
    <submittedName>
        <fullName evidence="1">Uncharacterized protein</fullName>
    </submittedName>
</protein>
<evidence type="ECO:0000313" key="2">
    <source>
        <dbReference type="Proteomes" id="UP001056120"/>
    </source>
</evidence>
<dbReference type="EMBL" id="CM042038">
    <property type="protein sequence ID" value="KAI3731291.1"/>
    <property type="molecule type" value="Genomic_DNA"/>
</dbReference>
<organism evidence="1 2">
    <name type="scientific">Smallanthus sonchifolius</name>
    <dbReference type="NCBI Taxonomy" id="185202"/>
    <lineage>
        <taxon>Eukaryota</taxon>
        <taxon>Viridiplantae</taxon>
        <taxon>Streptophyta</taxon>
        <taxon>Embryophyta</taxon>
        <taxon>Tracheophyta</taxon>
        <taxon>Spermatophyta</taxon>
        <taxon>Magnoliopsida</taxon>
        <taxon>eudicotyledons</taxon>
        <taxon>Gunneridae</taxon>
        <taxon>Pentapetalae</taxon>
        <taxon>asterids</taxon>
        <taxon>campanulids</taxon>
        <taxon>Asterales</taxon>
        <taxon>Asteraceae</taxon>
        <taxon>Asteroideae</taxon>
        <taxon>Heliantheae alliance</taxon>
        <taxon>Millerieae</taxon>
        <taxon>Smallanthus</taxon>
    </lineage>
</organism>
<reference evidence="2" key="1">
    <citation type="journal article" date="2022" name="Mol. Ecol. Resour.">
        <title>The genomes of chicory, endive, great burdock and yacon provide insights into Asteraceae palaeo-polyploidization history and plant inulin production.</title>
        <authorList>
            <person name="Fan W."/>
            <person name="Wang S."/>
            <person name="Wang H."/>
            <person name="Wang A."/>
            <person name="Jiang F."/>
            <person name="Liu H."/>
            <person name="Zhao H."/>
            <person name="Xu D."/>
            <person name="Zhang Y."/>
        </authorList>
    </citation>
    <scope>NUCLEOTIDE SEQUENCE [LARGE SCALE GENOMIC DNA]</scope>
    <source>
        <strain evidence="2">cv. Yunnan</strain>
    </source>
</reference>
<keyword evidence="2" id="KW-1185">Reference proteome</keyword>
<comment type="caution">
    <text evidence="1">The sequence shown here is derived from an EMBL/GenBank/DDBJ whole genome shotgun (WGS) entry which is preliminary data.</text>
</comment>
<gene>
    <name evidence="1" type="ORF">L1987_62479</name>
</gene>
<evidence type="ECO:0000313" key="1">
    <source>
        <dbReference type="EMBL" id="KAI3731291.1"/>
    </source>
</evidence>
<name>A0ACB9CAJ4_9ASTR</name>